<accession>A0AAV0RP59</accession>
<proteinExistence type="predicted"/>
<evidence type="ECO:0000313" key="3">
    <source>
        <dbReference type="Proteomes" id="UP001154282"/>
    </source>
</evidence>
<organism evidence="2 3">
    <name type="scientific">Linum tenue</name>
    <dbReference type="NCBI Taxonomy" id="586396"/>
    <lineage>
        <taxon>Eukaryota</taxon>
        <taxon>Viridiplantae</taxon>
        <taxon>Streptophyta</taxon>
        <taxon>Embryophyta</taxon>
        <taxon>Tracheophyta</taxon>
        <taxon>Spermatophyta</taxon>
        <taxon>Magnoliopsida</taxon>
        <taxon>eudicotyledons</taxon>
        <taxon>Gunneridae</taxon>
        <taxon>Pentapetalae</taxon>
        <taxon>rosids</taxon>
        <taxon>fabids</taxon>
        <taxon>Malpighiales</taxon>
        <taxon>Linaceae</taxon>
        <taxon>Linum</taxon>
    </lineage>
</organism>
<sequence>MEQLLLLSDVGTRNSRSDRESTGLCVRGSRDETSYLVMWKSAVERERKAAEFQKIADTLPQIDDGSRWIWRRKSEEFSKILDVSDEDRDRIQRMQVIDRAAAAIAAAPSVLKGLKEKSAADSGSNDGADDSVQSRGGDTEEQGK</sequence>
<feature type="region of interest" description="Disordered" evidence="1">
    <location>
        <begin position="114"/>
        <end position="144"/>
    </location>
</feature>
<name>A0AAV0RP59_9ROSI</name>
<dbReference type="AlphaFoldDB" id="A0AAV0RP59"/>
<evidence type="ECO:0000313" key="2">
    <source>
        <dbReference type="EMBL" id="CAI0559365.1"/>
    </source>
</evidence>
<gene>
    <name evidence="2" type="ORF">LITE_LOCUS49171</name>
</gene>
<protein>
    <submittedName>
        <fullName evidence="2">Uncharacterized protein</fullName>
    </submittedName>
</protein>
<evidence type="ECO:0000256" key="1">
    <source>
        <dbReference type="SAM" id="MobiDB-lite"/>
    </source>
</evidence>
<reference evidence="2" key="1">
    <citation type="submission" date="2022-08" db="EMBL/GenBank/DDBJ databases">
        <authorList>
            <person name="Gutierrez-Valencia J."/>
        </authorList>
    </citation>
    <scope>NUCLEOTIDE SEQUENCE</scope>
</reference>
<keyword evidence="3" id="KW-1185">Reference proteome</keyword>
<comment type="caution">
    <text evidence="2">The sequence shown here is derived from an EMBL/GenBank/DDBJ whole genome shotgun (WGS) entry which is preliminary data.</text>
</comment>
<dbReference type="Proteomes" id="UP001154282">
    <property type="component" value="Unassembled WGS sequence"/>
</dbReference>
<dbReference type="EMBL" id="CAMGYJ010000011">
    <property type="protein sequence ID" value="CAI0559365.1"/>
    <property type="molecule type" value="Genomic_DNA"/>
</dbReference>